<organism evidence="7 8">
    <name type="scientific">Zymobacter palmae</name>
    <dbReference type="NCBI Taxonomy" id="33074"/>
    <lineage>
        <taxon>Bacteria</taxon>
        <taxon>Pseudomonadati</taxon>
        <taxon>Pseudomonadota</taxon>
        <taxon>Gammaproteobacteria</taxon>
        <taxon>Oceanospirillales</taxon>
        <taxon>Halomonadaceae</taxon>
        <taxon>Zymobacter group</taxon>
        <taxon>Zymobacter</taxon>
    </lineage>
</organism>
<evidence type="ECO:0000259" key="6">
    <source>
        <dbReference type="Pfam" id="PF00700"/>
    </source>
</evidence>
<proteinExistence type="inferred from homology"/>
<dbReference type="Gene3D" id="1.20.1330.10">
    <property type="entry name" value="f41 fragment of flagellin, N-terminal domain"/>
    <property type="match status" value="1"/>
</dbReference>
<dbReference type="PANTHER" id="PTHR42792:SF2">
    <property type="entry name" value="FLAGELLIN"/>
    <property type="match status" value="1"/>
</dbReference>
<keyword evidence="2 4" id="KW-0964">Secreted</keyword>
<gene>
    <name evidence="7" type="ORF">ZBT109_1575</name>
</gene>
<reference evidence="7 8" key="1">
    <citation type="submission" date="2018-09" db="EMBL/GenBank/DDBJ databases">
        <title>Zymobacter palmae IAM14233 (=T109) whole genome analysis.</title>
        <authorList>
            <person name="Yanase H."/>
        </authorList>
    </citation>
    <scope>NUCLEOTIDE SEQUENCE [LARGE SCALE GENOMIC DNA]</scope>
    <source>
        <strain evidence="7 8">IAM14233</strain>
    </source>
</reference>
<dbReference type="GO" id="GO:0005198">
    <property type="term" value="F:structural molecule activity"/>
    <property type="evidence" value="ECO:0007669"/>
    <property type="project" value="UniProtKB-UniRule"/>
</dbReference>
<keyword evidence="7" id="KW-0966">Cell projection</keyword>
<keyword evidence="7" id="KW-0969">Cilium</keyword>
<keyword evidence="3 4" id="KW-0975">Bacterial flagellum</keyword>
<dbReference type="PRINTS" id="PR00207">
    <property type="entry name" value="FLAGELLIN"/>
</dbReference>
<dbReference type="GO" id="GO:0005576">
    <property type="term" value="C:extracellular region"/>
    <property type="evidence" value="ECO:0007669"/>
    <property type="project" value="UniProtKB-SubCell"/>
</dbReference>
<keyword evidence="8" id="KW-1185">Reference proteome</keyword>
<dbReference type="AlphaFoldDB" id="A0A348HFD0"/>
<dbReference type="InterPro" id="IPR046358">
    <property type="entry name" value="Flagellin_C"/>
</dbReference>
<evidence type="ECO:0000259" key="5">
    <source>
        <dbReference type="Pfam" id="PF00669"/>
    </source>
</evidence>
<dbReference type="OrthoDB" id="9796789at2"/>
<dbReference type="GO" id="GO:0009288">
    <property type="term" value="C:bacterial-type flagellum"/>
    <property type="evidence" value="ECO:0007669"/>
    <property type="project" value="UniProtKB-SubCell"/>
</dbReference>
<evidence type="ECO:0000313" key="8">
    <source>
        <dbReference type="Proteomes" id="UP000267342"/>
    </source>
</evidence>
<dbReference type="InterPro" id="IPR001029">
    <property type="entry name" value="Flagellin_N"/>
</dbReference>
<evidence type="ECO:0000256" key="1">
    <source>
        <dbReference type="ARBA" id="ARBA00005709"/>
    </source>
</evidence>
<dbReference type="InterPro" id="IPR001492">
    <property type="entry name" value="Flagellin"/>
</dbReference>
<dbReference type="STRING" id="1123510.GCA_000620025_01809"/>
<dbReference type="Pfam" id="PF00700">
    <property type="entry name" value="Flagellin_C"/>
    <property type="match status" value="1"/>
</dbReference>
<dbReference type="EMBL" id="AP018933">
    <property type="protein sequence ID" value="BBG30332.1"/>
    <property type="molecule type" value="Genomic_DNA"/>
</dbReference>
<dbReference type="Proteomes" id="UP000267342">
    <property type="component" value="Chromosome"/>
</dbReference>
<dbReference type="PANTHER" id="PTHR42792">
    <property type="entry name" value="FLAGELLIN"/>
    <property type="match status" value="1"/>
</dbReference>
<evidence type="ECO:0000256" key="2">
    <source>
        <dbReference type="ARBA" id="ARBA00022525"/>
    </source>
</evidence>
<comment type="subcellular location">
    <subcellularLocation>
        <location evidence="4">Secreted</location>
    </subcellularLocation>
    <subcellularLocation>
        <location evidence="4">Bacterial flagellum</location>
    </subcellularLocation>
</comment>
<protein>
    <recommendedName>
        <fullName evidence="4">Flagellin</fullName>
    </recommendedName>
</protein>
<evidence type="ECO:0000256" key="3">
    <source>
        <dbReference type="ARBA" id="ARBA00023143"/>
    </source>
</evidence>
<dbReference type="RefSeq" id="WP_027706282.1">
    <property type="nucleotide sequence ID" value="NZ_AP018933.1"/>
</dbReference>
<evidence type="ECO:0000313" key="7">
    <source>
        <dbReference type="EMBL" id="BBG30332.1"/>
    </source>
</evidence>
<evidence type="ECO:0000256" key="4">
    <source>
        <dbReference type="RuleBase" id="RU362073"/>
    </source>
</evidence>
<dbReference type="SUPFAM" id="SSF64518">
    <property type="entry name" value="Phase 1 flagellin"/>
    <property type="match status" value="1"/>
</dbReference>
<keyword evidence="7" id="KW-0282">Flagellum</keyword>
<comment type="function">
    <text evidence="4">Flagellin is the subunit protein which polymerizes to form the filaments of bacterial flagella.</text>
</comment>
<comment type="similarity">
    <text evidence="1 4">Belongs to the bacterial flagellin family.</text>
</comment>
<dbReference type="KEGG" id="zpl:ZBT109_1575"/>
<feature type="domain" description="Flagellin N-terminal" evidence="5">
    <location>
        <begin position="5"/>
        <end position="139"/>
    </location>
</feature>
<sequence>MAQVIATNTLSQLTQNNLDKSQKAQNQAIERLSSGQRINSAKDDAAGLAISDRMTSQVNGLKQANRNANDGMSMAQTAESALSAVTDNLQRVRELTVQAKNGTYTDEDRQSINNEIDARLQEVDRIGKDTTFNGKQLLGSSDKTYSGTAQTDAQLTTKLQIGAFDGQTIDLKLTDVRSVASTLKGGPDQTISGNALIDKDGKVSDSALATLDAQIKAIDSTRSTLGAQQNRLESTVESNSATATNLSSAKSQISDADYASEVSAMSTAQILQQAGQNVLSQANSVPQNVLSLLK</sequence>
<name>A0A348HFD0_9GAMM</name>
<dbReference type="Pfam" id="PF00669">
    <property type="entry name" value="Flagellin_N"/>
    <property type="match status" value="1"/>
</dbReference>
<feature type="domain" description="Flagellin C-terminal" evidence="6">
    <location>
        <begin position="209"/>
        <end position="293"/>
    </location>
</feature>
<accession>A0A348HFD0</accession>